<organism evidence="2">
    <name type="scientific">Leptospira ellisii</name>
    <dbReference type="NCBI Taxonomy" id="2023197"/>
    <lineage>
        <taxon>Bacteria</taxon>
        <taxon>Pseudomonadati</taxon>
        <taxon>Spirochaetota</taxon>
        <taxon>Spirochaetia</taxon>
        <taxon>Leptospirales</taxon>
        <taxon>Leptospiraceae</taxon>
        <taxon>Leptospira</taxon>
    </lineage>
</organism>
<gene>
    <name evidence="1" type="ORF">CH379_007780</name>
    <name evidence="2" type="ORF">CH379_00950</name>
</gene>
<keyword evidence="3" id="KW-1185">Reference proteome</keyword>
<evidence type="ECO:0000313" key="1">
    <source>
        <dbReference type="EMBL" id="MDV6235523.1"/>
    </source>
</evidence>
<comment type="caution">
    <text evidence="2">The sequence shown here is derived from an EMBL/GenBank/DDBJ whole genome shotgun (WGS) entry which is preliminary data.</text>
</comment>
<name>A0A2N0BPY3_9LEPT</name>
<accession>A0A2N0BDU0</accession>
<dbReference type="EMBL" id="NPEF02000008">
    <property type="protein sequence ID" value="MDV6235523.1"/>
    <property type="molecule type" value="Genomic_DNA"/>
</dbReference>
<reference evidence="1" key="3">
    <citation type="submission" date="2023-10" db="EMBL/GenBank/DDBJ databases">
        <authorList>
            <person name="Picardeau M."/>
            <person name="Thibeaux R."/>
        </authorList>
    </citation>
    <scope>NUCLEOTIDE SEQUENCE</scope>
    <source>
        <strain evidence="1">ATI7-C-A5</strain>
    </source>
</reference>
<sequence length="248" mass="27672">MCTAIIHRNLEQGLFGLGFNRDESVKRKPALPPTVFGNSPELAIAPLDGDYGGTWIGANSSRTIFCLLNYYEAALKLLRNPTSRGLLVRSCLLNEVRPEALEAETLADFYPFKLIRIDLEKTTIFVWDGKDYSVSENRDPYLILGSSFTQGPRAQLSREAVFRGSFLPPHLTDRNGFLDLSKRFLTSHLPEKGALSPCMHRRDAHTVSKTEIVIAENLLTLTYQEGQPCESPEPIVVNLTLTDFSVLG</sequence>
<dbReference type="RefSeq" id="WP_100745555.1">
    <property type="nucleotide sequence ID" value="NZ_NPEF02000008.1"/>
</dbReference>
<dbReference type="EMBL" id="NPEF01000005">
    <property type="protein sequence ID" value="PJZ94739.1"/>
    <property type="molecule type" value="Genomic_DNA"/>
</dbReference>
<dbReference type="PANTHER" id="PTHR17985">
    <property type="entry name" value="SER/THR-RICH PROTEIN T10 IN DGCR REGION"/>
    <property type="match status" value="1"/>
</dbReference>
<accession>A0A2N0BPY3</accession>
<evidence type="ECO:0000313" key="3">
    <source>
        <dbReference type="Proteomes" id="UP000232122"/>
    </source>
</evidence>
<protein>
    <submittedName>
        <fullName evidence="2">NRDE domain protein</fullName>
    </submittedName>
    <submittedName>
        <fullName evidence="1">NRDE family protein</fullName>
    </submittedName>
</protein>
<dbReference type="Proteomes" id="UP000232122">
    <property type="component" value="Unassembled WGS sequence"/>
</dbReference>
<reference evidence="1 3" key="2">
    <citation type="journal article" date="2018" name="Microb. Genom.">
        <title>Deciphering the unexplored Leptospira diversity from soils uncovers genomic evolution to virulence.</title>
        <authorList>
            <person name="Thibeaux R."/>
            <person name="Iraola G."/>
            <person name="Ferres I."/>
            <person name="Bierque E."/>
            <person name="Girault D."/>
            <person name="Soupe-Gilbert M.E."/>
            <person name="Picardeau M."/>
            <person name="Goarant C."/>
        </authorList>
    </citation>
    <scope>NUCLEOTIDE SEQUENCE [LARGE SCALE GENOMIC DNA]</scope>
    <source>
        <strain evidence="1 3">ATI7-C-A5</strain>
    </source>
</reference>
<dbReference type="InterPro" id="IPR008551">
    <property type="entry name" value="TANGO2"/>
</dbReference>
<proteinExistence type="predicted"/>
<evidence type="ECO:0000313" key="2">
    <source>
        <dbReference type="EMBL" id="PJZ94739.1"/>
    </source>
</evidence>
<dbReference type="Pfam" id="PF05742">
    <property type="entry name" value="TANGO2"/>
    <property type="match status" value="1"/>
</dbReference>
<dbReference type="AlphaFoldDB" id="A0A2N0BPY3"/>
<dbReference type="PANTHER" id="PTHR17985:SF8">
    <property type="entry name" value="TRANSPORT AND GOLGI ORGANIZATION PROTEIN 2 HOMOLOG"/>
    <property type="match status" value="1"/>
</dbReference>
<reference evidence="2" key="1">
    <citation type="submission" date="2017-07" db="EMBL/GenBank/DDBJ databases">
        <title>Leptospira spp. isolated from tropical soils.</title>
        <authorList>
            <person name="Thibeaux R."/>
            <person name="Iraola G."/>
            <person name="Ferres I."/>
            <person name="Bierque E."/>
            <person name="Girault D."/>
            <person name="Soupe-Gilbert M.-E."/>
            <person name="Picardeau M."/>
            <person name="Goarant C."/>
        </authorList>
    </citation>
    <scope>NUCLEOTIDE SEQUENCE [LARGE SCALE GENOMIC DNA]</scope>
    <source>
        <strain evidence="2">ATI7-C-A5</strain>
    </source>
</reference>
<dbReference type="OrthoDB" id="1113830at2"/>